<feature type="transmembrane region" description="Helical" evidence="6">
    <location>
        <begin position="394"/>
        <end position="418"/>
    </location>
</feature>
<reference evidence="7" key="1">
    <citation type="journal article" date="2020" name="Stud. Mycol.">
        <title>101 Dothideomycetes genomes: a test case for predicting lifestyles and emergence of pathogens.</title>
        <authorList>
            <person name="Haridas S."/>
            <person name="Albert R."/>
            <person name="Binder M."/>
            <person name="Bloem J."/>
            <person name="Labutti K."/>
            <person name="Salamov A."/>
            <person name="Andreopoulos B."/>
            <person name="Baker S."/>
            <person name="Barry K."/>
            <person name="Bills G."/>
            <person name="Bluhm B."/>
            <person name="Cannon C."/>
            <person name="Castanera R."/>
            <person name="Culley D."/>
            <person name="Daum C."/>
            <person name="Ezra D."/>
            <person name="Gonzalez J."/>
            <person name="Henrissat B."/>
            <person name="Kuo A."/>
            <person name="Liang C."/>
            <person name="Lipzen A."/>
            <person name="Lutzoni F."/>
            <person name="Magnuson J."/>
            <person name="Mondo S."/>
            <person name="Nolan M."/>
            <person name="Ohm R."/>
            <person name="Pangilinan J."/>
            <person name="Park H.-J."/>
            <person name="Ramirez L."/>
            <person name="Alfaro M."/>
            <person name="Sun H."/>
            <person name="Tritt A."/>
            <person name="Yoshinaga Y."/>
            <person name="Zwiers L.-H."/>
            <person name="Turgeon B."/>
            <person name="Goodwin S."/>
            <person name="Spatafora J."/>
            <person name="Crous P."/>
            <person name="Grigoriev I."/>
        </authorList>
    </citation>
    <scope>NUCLEOTIDE SEQUENCE</scope>
    <source>
        <strain evidence="7">CBS 175.79</strain>
    </source>
</reference>
<keyword evidence="3 6" id="KW-0812">Transmembrane</keyword>
<evidence type="ECO:0000256" key="5">
    <source>
        <dbReference type="ARBA" id="ARBA00023136"/>
    </source>
</evidence>
<keyword evidence="5 6" id="KW-0472">Membrane</keyword>
<feature type="transmembrane region" description="Helical" evidence="6">
    <location>
        <begin position="368"/>
        <end position="388"/>
    </location>
</feature>
<dbReference type="AlphaFoldDB" id="A0A6A5XES9"/>
<feature type="transmembrane region" description="Helical" evidence="6">
    <location>
        <begin position="186"/>
        <end position="207"/>
    </location>
</feature>
<protein>
    <submittedName>
        <fullName evidence="7">Amino acid transporter</fullName>
    </submittedName>
</protein>
<comment type="subcellular location">
    <subcellularLocation>
        <location evidence="1">Membrane</location>
        <topology evidence="1">Multi-pass membrane protein</topology>
    </subcellularLocation>
</comment>
<evidence type="ECO:0000256" key="3">
    <source>
        <dbReference type="ARBA" id="ARBA00022692"/>
    </source>
</evidence>
<evidence type="ECO:0000256" key="1">
    <source>
        <dbReference type="ARBA" id="ARBA00004141"/>
    </source>
</evidence>
<dbReference type="GeneID" id="54282030"/>
<feature type="transmembrane region" description="Helical" evidence="6">
    <location>
        <begin position="265"/>
        <end position="287"/>
    </location>
</feature>
<dbReference type="GO" id="GO:0022857">
    <property type="term" value="F:transmembrane transporter activity"/>
    <property type="evidence" value="ECO:0007669"/>
    <property type="project" value="InterPro"/>
</dbReference>
<evidence type="ECO:0000313" key="7">
    <source>
        <dbReference type="EMBL" id="KAF2011608.1"/>
    </source>
</evidence>
<feature type="transmembrane region" description="Helical" evidence="6">
    <location>
        <begin position="471"/>
        <end position="490"/>
    </location>
</feature>
<dbReference type="Gene3D" id="1.20.1740.10">
    <property type="entry name" value="Amino acid/polyamine transporter I"/>
    <property type="match status" value="1"/>
</dbReference>
<keyword evidence="4 6" id="KW-1133">Transmembrane helix</keyword>
<dbReference type="InterPro" id="IPR002293">
    <property type="entry name" value="AA/rel_permease1"/>
</dbReference>
<keyword evidence="2" id="KW-0813">Transport</keyword>
<dbReference type="EMBL" id="ML978074">
    <property type="protein sequence ID" value="KAF2011608.1"/>
    <property type="molecule type" value="Genomic_DNA"/>
</dbReference>
<dbReference type="Pfam" id="PF13520">
    <property type="entry name" value="AA_permease_2"/>
    <property type="match status" value="1"/>
</dbReference>
<proteinExistence type="predicted"/>
<name>A0A6A5XES9_9PLEO</name>
<sequence length="508" mass="54858">MADSKIERLDTTQSDDERLAQIGHVQELRRGFSLWSLGSLCLCLMATWEALSTVIATALSSGGAPCLFFNFLLSIICTVAIALSLGEIASIYPTAGGQYHWVAALSPPSTRSVAAWFSGWINIGGQIVLTASAAFAAGLQIQALIILNDDSYIPQRWQGLLLYWAVLLYAAALNIWGARLLPTTNLLAGVLHLTGLVVIMVVLGVMAPKNNASFVFTEITNRSGWSNDGVSWLVGLLSAVYPVLGYDAACHLAEELPHAARNVPLAMIGSVVVNGVLGLGYCVLLLFSAGPLETLLATPTGFPFMQIFLDATRSHAAATVFTIVIDIIAIAAAVAGITSTSRTFWAFARDKATPFHHFFSHVNRSSQIPVRAVVLVTALQMALGFIYLGNSTAFNAVLSMAILGLYTSYLIPIVYWLVFGRPRFQSHQFGPFRMWKPLGVAVNLLACAWLVLAIVYGTFPGMMPVTAETMNYSIVVIAGWALFGAVYYLVWGRKQFEVPNVGHDARGF</sequence>
<organism evidence="7 8">
    <name type="scientific">Aaosphaeria arxii CBS 175.79</name>
    <dbReference type="NCBI Taxonomy" id="1450172"/>
    <lineage>
        <taxon>Eukaryota</taxon>
        <taxon>Fungi</taxon>
        <taxon>Dikarya</taxon>
        <taxon>Ascomycota</taxon>
        <taxon>Pezizomycotina</taxon>
        <taxon>Dothideomycetes</taxon>
        <taxon>Pleosporomycetidae</taxon>
        <taxon>Pleosporales</taxon>
        <taxon>Pleosporales incertae sedis</taxon>
        <taxon>Aaosphaeria</taxon>
    </lineage>
</organism>
<feature type="transmembrane region" description="Helical" evidence="6">
    <location>
        <begin position="160"/>
        <end position="180"/>
    </location>
</feature>
<feature type="transmembrane region" description="Helical" evidence="6">
    <location>
        <begin position="438"/>
        <end position="459"/>
    </location>
</feature>
<feature type="transmembrane region" description="Helical" evidence="6">
    <location>
        <begin position="71"/>
        <end position="93"/>
    </location>
</feature>
<gene>
    <name evidence="7" type="ORF">BU24DRAFT_376905</name>
</gene>
<evidence type="ECO:0000256" key="2">
    <source>
        <dbReference type="ARBA" id="ARBA00022448"/>
    </source>
</evidence>
<dbReference type="GO" id="GO:0016020">
    <property type="term" value="C:membrane"/>
    <property type="evidence" value="ECO:0007669"/>
    <property type="project" value="UniProtKB-SubCell"/>
</dbReference>
<evidence type="ECO:0000256" key="4">
    <source>
        <dbReference type="ARBA" id="ARBA00022989"/>
    </source>
</evidence>
<feature type="transmembrane region" description="Helical" evidence="6">
    <location>
        <begin position="315"/>
        <end position="337"/>
    </location>
</feature>
<keyword evidence="8" id="KW-1185">Reference proteome</keyword>
<accession>A0A6A5XES9</accession>
<feature type="transmembrane region" description="Helical" evidence="6">
    <location>
        <begin position="113"/>
        <end position="139"/>
    </location>
</feature>
<evidence type="ECO:0000256" key="6">
    <source>
        <dbReference type="SAM" id="Phobius"/>
    </source>
</evidence>
<feature type="transmembrane region" description="Helical" evidence="6">
    <location>
        <begin position="34"/>
        <end position="59"/>
    </location>
</feature>
<evidence type="ECO:0000313" key="8">
    <source>
        <dbReference type="Proteomes" id="UP000799778"/>
    </source>
</evidence>
<dbReference type="PANTHER" id="PTHR45649:SF14">
    <property type="entry name" value="GABA PERMEASE"/>
    <property type="match status" value="1"/>
</dbReference>
<dbReference type="Proteomes" id="UP000799778">
    <property type="component" value="Unassembled WGS sequence"/>
</dbReference>
<dbReference type="PIRSF" id="PIRSF006060">
    <property type="entry name" value="AA_transporter"/>
    <property type="match status" value="1"/>
</dbReference>
<dbReference type="PANTHER" id="PTHR45649">
    <property type="entry name" value="AMINO-ACID PERMEASE BAT1"/>
    <property type="match status" value="1"/>
</dbReference>
<dbReference type="RefSeq" id="XP_033379947.1">
    <property type="nucleotide sequence ID" value="XM_033524633.1"/>
</dbReference>
<dbReference type="OrthoDB" id="3257095at2759"/>